<feature type="domain" description="CBS" evidence="2">
    <location>
        <begin position="65"/>
        <end position="118"/>
    </location>
</feature>
<feature type="domain" description="CBS" evidence="2">
    <location>
        <begin position="1"/>
        <end position="56"/>
    </location>
</feature>
<dbReference type="PANTHER" id="PTHR43080:SF2">
    <property type="entry name" value="CBS DOMAIN-CONTAINING PROTEIN"/>
    <property type="match status" value="1"/>
</dbReference>
<sequence length="118" mass="12466">MSPDVATVASDASVSDAAKVMVKGGFGSVIIVHGKMLVGILTERDVLRAAANETDLSTASVEDWMTPDPETAEPDLETEDAAGMMLSRGFRHLPVTQDGDLVGIVSLRDVLSARIGRR</sequence>
<dbReference type="Gene3D" id="3.10.580.10">
    <property type="entry name" value="CBS-domain"/>
    <property type="match status" value="1"/>
</dbReference>
<reference evidence="3" key="1">
    <citation type="submission" date="2018-05" db="EMBL/GenBank/DDBJ databases">
        <authorList>
            <person name="Lanie J.A."/>
            <person name="Ng W.-L."/>
            <person name="Kazmierczak K.M."/>
            <person name="Andrzejewski T.M."/>
            <person name="Davidsen T.M."/>
            <person name="Wayne K.J."/>
            <person name="Tettelin H."/>
            <person name="Glass J.I."/>
            <person name="Rusch D."/>
            <person name="Podicherti R."/>
            <person name="Tsui H.-C.T."/>
            <person name="Winkler M.E."/>
        </authorList>
    </citation>
    <scope>NUCLEOTIDE SEQUENCE</scope>
</reference>
<dbReference type="EMBL" id="UINC01005896">
    <property type="protein sequence ID" value="SVA24225.1"/>
    <property type="molecule type" value="Genomic_DNA"/>
</dbReference>
<dbReference type="InterPro" id="IPR000644">
    <property type="entry name" value="CBS_dom"/>
</dbReference>
<name>A0A381U7K6_9ZZZZ</name>
<dbReference type="PANTHER" id="PTHR43080">
    <property type="entry name" value="CBS DOMAIN-CONTAINING PROTEIN CBSX3, MITOCHONDRIAL"/>
    <property type="match status" value="1"/>
</dbReference>
<accession>A0A381U7K6</accession>
<dbReference type="SUPFAM" id="SSF54631">
    <property type="entry name" value="CBS-domain pair"/>
    <property type="match status" value="1"/>
</dbReference>
<organism evidence="3">
    <name type="scientific">marine metagenome</name>
    <dbReference type="NCBI Taxonomy" id="408172"/>
    <lineage>
        <taxon>unclassified sequences</taxon>
        <taxon>metagenomes</taxon>
        <taxon>ecological metagenomes</taxon>
    </lineage>
</organism>
<dbReference type="Pfam" id="PF00571">
    <property type="entry name" value="CBS"/>
    <property type="match status" value="2"/>
</dbReference>
<dbReference type="PROSITE" id="PS51371">
    <property type="entry name" value="CBS"/>
    <property type="match status" value="2"/>
</dbReference>
<dbReference type="InterPro" id="IPR051257">
    <property type="entry name" value="Diverse_CBS-Domain"/>
</dbReference>
<dbReference type="InterPro" id="IPR046342">
    <property type="entry name" value="CBS_dom_sf"/>
</dbReference>
<evidence type="ECO:0000313" key="3">
    <source>
        <dbReference type="EMBL" id="SVA24225.1"/>
    </source>
</evidence>
<dbReference type="AlphaFoldDB" id="A0A381U7K6"/>
<evidence type="ECO:0000256" key="1">
    <source>
        <dbReference type="ARBA" id="ARBA00023122"/>
    </source>
</evidence>
<keyword evidence="1" id="KW-0129">CBS domain</keyword>
<gene>
    <name evidence="3" type="ORF">METZ01_LOCUS77079</name>
</gene>
<protein>
    <recommendedName>
        <fullName evidence="2">CBS domain-containing protein</fullName>
    </recommendedName>
</protein>
<proteinExistence type="predicted"/>
<dbReference type="SMART" id="SM00116">
    <property type="entry name" value="CBS"/>
    <property type="match status" value="2"/>
</dbReference>
<evidence type="ECO:0000259" key="2">
    <source>
        <dbReference type="PROSITE" id="PS51371"/>
    </source>
</evidence>